<evidence type="ECO:0000256" key="10">
    <source>
        <dbReference type="HAMAP-Rule" id="MF_00571"/>
    </source>
</evidence>
<gene>
    <name evidence="10" type="primary">galT</name>
    <name evidence="13" type="ORF">SAMN02745163_00714</name>
</gene>
<dbReference type="NCBIfam" id="TIGR01239">
    <property type="entry name" value="galT_2"/>
    <property type="match status" value="1"/>
</dbReference>
<comment type="similarity">
    <text evidence="4 10">Belongs to the galactose-1-phosphate uridylyltransferase type 2 family.</text>
</comment>
<evidence type="ECO:0000313" key="14">
    <source>
        <dbReference type="Proteomes" id="UP000184310"/>
    </source>
</evidence>
<proteinExistence type="inferred from homology"/>
<dbReference type="PIRSF" id="PIRSF006005">
    <property type="entry name" value="GalT_BS"/>
    <property type="match status" value="1"/>
</dbReference>
<dbReference type="Pfam" id="PF02744">
    <property type="entry name" value="GalP_UDP_tr_C"/>
    <property type="match status" value="1"/>
</dbReference>
<evidence type="ECO:0000256" key="6">
    <source>
        <dbReference type="ARBA" id="ARBA00022679"/>
    </source>
</evidence>
<dbReference type="Pfam" id="PF01087">
    <property type="entry name" value="GalP_UDP_transf"/>
    <property type="match status" value="1"/>
</dbReference>
<keyword evidence="9 10" id="KW-0119">Carbohydrate metabolism</keyword>
<dbReference type="STRING" id="1121302.SAMN02745163_00714"/>
<evidence type="ECO:0000259" key="12">
    <source>
        <dbReference type="Pfam" id="PF02744"/>
    </source>
</evidence>
<sequence>MSGIYKEINNLIEYGLRNELLEIEDVIYTRNKILEILKLYDFKDENKEIDEKPLEDILNNILRWSVKNRLIEDNITEKDLLDTRLMGALMPRPSEIIKDFYKKYNKEPELAMDYYYNLSTASNYIRLDRIKKDLKWKTQTEYGSIDITINMSKPEKDPKEIAKAVNTPQSAYPRCVLCKECEGYEGRFNYPSRSNHRIIPLELNNEQWFLQYSPYLYFNQHLIILNSNHTSMKINRDTFVKLLEFVSKFKDYFIGSNADLPIVGGSILSHDHYQGGLYKFPIEEASIEETYIIEEFKEVEVQRLKWPLTVMRLISSNKEELINLSDKILKVWSGYSDEDIDISAYTGDVPHNTITPIARFKNNKYEIDLVLRNNRCTKEYPLGIFHPHENLHHIKKENIGLIEVMGLAVLPARLTSEIKAMKKYLLSNEYSKKIESHKMWLDAILKKRGVIAIEAVDDIIKEEIGLVFKDVLIDCGVFKLDGKGAQAFNRFMEFLNNSQ</sequence>
<dbReference type="Proteomes" id="UP000184310">
    <property type="component" value="Unassembled WGS sequence"/>
</dbReference>
<keyword evidence="6 10" id="KW-0808">Transferase</keyword>
<feature type="domain" description="Galactose-1-phosphate uridyl transferase N-terminal" evidence="11">
    <location>
        <begin position="22"/>
        <end position="229"/>
    </location>
</feature>
<accession>A0A1M6DF43</accession>
<evidence type="ECO:0000256" key="3">
    <source>
        <dbReference type="ARBA" id="ARBA00004947"/>
    </source>
</evidence>
<keyword evidence="5 10" id="KW-0963">Cytoplasm</keyword>
<protein>
    <recommendedName>
        <fullName evidence="10">Galactose-1-phosphate uridylyltransferase</fullName>
        <shortName evidence="10">Gal-1-P uridylyltransferase</shortName>
        <ecNumber evidence="10">2.7.7.12</ecNumber>
    </recommendedName>
    <alternativeName>
        <fullName evidence="10">UDP-glucose--hexose-1-phosphate uridylyltransferase</fullName>
    </alternativeName>
</protein>
<dbReference type="OrthoDB" id="2293at2"/>
<dbReference type="NCBIfam" id="NF003629">
    <property type="entry name" value="PRK05270.1-2"/>
    <property type="match status" value="1"/>
</dbReference>
<evidence type="ECO:0000259" key="11">
    <source>
        <dbReference type="Pfam" id="PF01087"/>
    </source>
</evidence>
<evidence type="ECO:0000256" key="2">
    <source>
        <dbReference type="ARBA" id="ARBA00004496"/>
    </source>
</evidence>
<dbReference type="PROSITE" id="PS01163">
    <property type="entry name" value="GAL_P_UDP_TRANSF_II"/>
    <property type="match status" value="1"/>
</dbReference>
<dbReference type="EC" id="2.7.7.12" evidence="10"/>
<dbReference type="GO" id="GO:0008108">
    <property type="term" value="F:UDP-glucose:hexose-1-phosphate uridylyltransferase activity"/>
    <property type="evidence" value="ECO:0007669"/>
    <property type="project" value="UniProtKB-UniRule"/>
</dbReference>
<keyword evidence="14" id="KW-1185">Reference proteome</keyword>
<dbReference type="RefSeq" id="WP_072985296.1">
    <property type="nucleotide sequence ID" value="NZ_FQZB01000004.1"/>
</dbReference>
<dbReference type="UniPathway" id="UPA00214"/>
<keyword evidence="8 10" id="KW-0299">Galactose metabolism</keyword>
<organism evidence="13 14">
    <name type="scientific">Clostridium cavendishii DSM 21758</name>
    <dbReference type="NCBI Taxonomy" id="1121302"/>
    <lineage>
        <taxon>Bacteria</taxon>
        <taxon>Bacillati</taxon>
        <taxon>Bacillota</taxon>
        <taxon>Clostridia</taxon>
        <taxon>Eubacteriales</taxon>
        <taxon>Clostridiaceae</taxon>
        <taxon>Clostridium</taxon>
    </lineage>
</organism>
<dbReference type="InterPro" id="IPR005849">
    <property type="entry name" value="GalP_Utransf_N"/>
</dbReference>
<comment type="subcellular location">
    <subcellularLocation>
        <location evidence="2 10">Cytoplasm</location>
    </subcellularLocation>
</comment>
<comment type="catalytic activity">
    <reaction evidence="1 10">
        <text>alpha-D-galactose 1-phosphate + UDP-alpha-D-glucose = alpha-D-glucose 1-phosphate + UDP-alpha-D-galactose</text>
        <dbReference type="Rhea" id="RHEA:13989"/>
        <dbReference type="ChEBI" id="CHEBI:58336"/>
        <dbReference type="ChEBI" id="CHEBI:58601"/>
        <dbReference type="ChEBI" id="CHEBI:58885"/>
        <dbReference type="ChEBI" id="CHEBI:66914"/>
        <dbReference type="EC" id="2.7.7.12"/>
    </reaction>
</comment>
<evidence type="ECO:0000256" key="9">
    <source>
        <dbReference type="ARBA" id="ARBA00023277"/>
    </source>
</evidence>
<dbReference type="PANTHER" id="PTHR39191">
    <property type="entry name" value="GALACTOSE-1-PHOSPHATE URIDYLYLTRANSFERASE"/>
    <property type="match status" value="1"/>
</dbReference>
<evidence type="ECO:0000256" key="8">
    <source>
        <dbReference type="ARBA" id="ARBA00023144"/>
    </source>
</evidence>
<dbReference type="EMBL" id="FQZB01000004">
    <property type="protein sequence ID" value="SHI71944.1"/>
    <property type="molecule type" value="Genomic_DNA"/>
</dbReference>
<evidence type="ECO:0000313" key="13">
    <source>
        <dbReference type="EMBL" id="SHI71944.1"/>
    </source>
</evidence>
<evidence type="ECO:0000256" key="1">
    <source>
        <dbReference type="ARBA" id="ARBA00001107"/>
    </source>
</evidence>
<dbReference type="HAMAP" id="MF_00571">
    <property type="entry name" value="GalP_UDP_trans"/>
    <property type="match status" value="1"/>
</dbReference>
<comment type="pathway">
    <text evidence="3 10">Carbohydrate metabolism; galactose metabolism.</text>
</comment>
<evidence type="ECO:0000256" key="4">
    <source>
        <dbReference type="ARBA" id="ARBA00008706"/>
    </source>
</evidence>
<keyword evidence="7 10" id="KW-0548">Nucleotidyltransferase</keyword>
<dbReference type="GO" id="GO:0005737">
    <property type="term" value="C:cytoplasm"/>
    <property type="evidence" value="ECO:0007669"/>
    <property type="project" value="UniProtKB-SubCell"/>
</dbReference>
<evidence type="ECO:0000256" key="7">
    <source>
        <dbReference type="ARBA" id="ARBA00022695"/>
    </source>
</evidence>
<dbReference type="PANTHER" id="PTHR39191:SF1">
    <property type="entry name" value="DUF4922 DOMAIN-CONTAINING PROTEIN"/>
    <property type="match status" value="1"/>
</dbReference>
<dbReference type="InterPro" id="IPR000766">
    <property type="entry name" value="GalP_uridyl_Trfase_II"/>
</dbReference>
<dbReference type="GO" id="GO:0006012">
    <property type="term" value="P:galactose metabolic process"/>
    <property type="evidence" value="ECO:0007669"/>
    <property type="project" value="UniProtKB-UniRule"/>
</dbReference>
<dbReference type="InterPro" id="IPR005850">
    <property type="entry name" value="GalP_Utransf_C"/>
</dbReference>
<dbReference type="InterPro" id="IPR023425">
    <property type="entry name" value="GalP_uridyl_Trfase_II_CS"/>
</dbReference>
<dbReference type="AlphaFoldDB" id="A0A1M6DF43"/>
<reference evidence="13 14" key="1">
    <citation type="submission" date="2016-11" db="EMBL/GenBank/DDBJ databases">
        <authorList>
            <person name="Jaros S."/>
            <person name="Januszkiewicz K."/>
            <person name="Wedrychowicz H."/>
        </authorList>
    </citation>
    <scope>NUCLEOTIDE SEQUENCE [LARGE SCALE GENOMIC DNA]</scope>
    <source>
        <strain evidence="13 14">DSM 21758</strain>
    </source>
</reference>
<evidence type="ECO:0000256" key="5">
    <source>
        <dbReference type="ARBA" id="ARBA00022490"/>
    </source>
</evidence>
<feature type="domain" description="Galactose-1-phosphate uridyl transferase C-terminal" evidence="12">
    <location>
        <begin position="247"/>
        <end position="432"/>
    </location>
</feature>
<name>A0A1M6DF43_9CLOT</name>